<protein>
    <submittedName>
        <fullName evidence="1">Uncharacterized protein</fullName>
    </submittedName>
</protein>
<gene>
    <name evidence="1" type="ORF">SAMN05421641_1054</name>
</gene>
<organism evidence="1 2">
    <name type="scientific">Paracoccus thiocyanatus</name>
    <dbReference type="NCBI Taxonomy" id="34006"/>
    <lineage>
        <taxon>Bacteria</taxon>
        <taxon>Pseudomonadati</taxon>
        <taxon>Pseudomonadota</taxon>
        <taxon>Alphaproteobacteria</taxon>
        <taxon>Rhodobacterales</taxon>
        <taxon>Paracoccaceae</taxon>
        <taxon>Paracoccus</taxon>
    </lineage>
</organism>
<dbReference type="Proteomes" id="UP000323956">
    <property type="component" value="Unassembled WGS sequence"/>
</dbReference>
<proteinExistence type="predicted"/>
<dbReference type="EMBL" id="FTMK01000005">
    <property type="protein sequence ID" value="SIQ22145.1"/>
    <property type="molecule type" value="Genomic_DNA"/>
</dbReference>
<name>A0A1N6QZX7_9RHOB</name>
<evidence type="ECO:0000313" key="1">
    <source>
        <dbReference type="EMBL" id="SIQ22145.1"/>
    </source>
</evidence>
<dbReference type="RefSeq" id="WP_223191348.1">
    <property type="nucleotide sequence ID" value="NZ_FTMK01000005.1"/>
</dbReference>
<sequence>MSRFAVRGSGAYWSVLDGGKAVATFSTWWKADDHADRLERQARTRVRGCLTCGSQFISEGPHNRMCAACRQQSH</sequence>
<accession>A0A1N6QZX7</accession>
<evidence type="ECO:0000313" key="2">
    <source>
        <dbReference type="Proteomes" id="UP000323956"/>
    </source>
</evidence>
<dbReference type="AlphaFoldDB" id="A0A1N6QZX7"/>
<reference evidence="1 2" key="1">
    <citation type="submission" date="2017-01" db="EMBL/GenBank/DDBJ databases">
        <authorList>
            <person name="Varghese N."/>
            <person name="Submissions S."/>
        </authorList>
    </citation>
    <scope>NUCLEOTIDE SEQUENCE [LARGE SCALE GENOMIC DNA]</scope>
    <source>
        <strain evidence="1 2">ATCC 700171</strain>
    </source>
</reference>